<evidence type="ECO:0000256" key="4">
    <source>
        <dbReference type="PROSITE-ProRule" id="PRU01100"/>
    </source>
</evidence>
<comment type="caution">
    <text evidence="7">The sequence shown here is derived from an EMBL/GenBank/DDBJ whole genome shotgun (WGS) entry which is preliminary data.</text>
</comment>
<dbReference type="InterPro" id="IPR000805">
    <property type="entry name" value="Glyco_hydro_26"/>
</dbReference>
<protein>
    <recommendedName>
        <fullName evidence="6">GH26 domain-containing protein</fullName>
    </recommendedName>
</protein>
<dbReference type="SUPFAM" id="SSF51445">
    <property type="entry name" value="(Trans)glycosidases"/>
    <property type="match status" value="1"/>
</dbReference>
<evidence type="ECO:0000256" key="5">
    <source>
        <dbReference type="SAM" id="Coils"/>
    </source>
</evidence>
<dbReference type="InterPro" id="IPR022790">
    <property type="entry name" value="GH26_dom"/>
</dbReference>
<feature type="domain" description="GH26" evidence="6">
    <location>
        <begin position="168"/>
        <end position="478"/>
    </location>
</feature>
<dbReference type="Pfam" id="PF02156">
    <property type="entry name" value="Glyco_hydro_26"/>
    <property type="match status" value="1"/>
</dbReference>
<dbReference type="PANTHER" id="PTHR40079">
    <property type="entry name" value="MANNAN ENDO-1,4-BETA-MANNOSIDASE E-RELATED"/>
    <property type="match status" value="1"/>
</dbReference>
<comment type="similarity">
    <text evidence="1 4">Belongs to the glycosyl hydrolase 26 family.</text>
</comment>
<sequence length="492" mass="53975">MFSDRLFRLSRRQRISGAALVVALLLVTGLAWSTPQGQRFWEGPSAAEVALQTERARADDLKTQLTAAEEKLTGGRPPVLDTVQKARADDLKAQLDALQAELVATQQALGRAEAEAAAQADTANVVNGELKATRERHNAAAVDTTAKIADLRRQVQELSWKVANPKGYVPPPVTASMTKSQILAASQLFGLYTTQSPFDYAEFNGVEAAVNRNANVSGYFQSWDTPFRPDAVQAAWSRGQIPLLTWESQSQIGSITSDVPEFSLSRIIGGAFDDYLHQYARDITATGLPLVIRFDHEMNGSWYPWSEIRGWDGGSVNGNKPGQYVEMWRHVHDIFEAEGANDLVVWLWAPNRVNKIPSQPHPRQFYPGPEYVDWVGMSGYYRPGDPVPTFDDTYAMTLPMLREAAPGKPIFLAEIGATERGGKKAQWISSLFDGLARPENSDIIGIGWFSLAVTSGEGSGRSTNDWRLDSSPQSLRAAADGFARTGIGLPRP</sequence>
<dbReference type="InterPro" id="IPR017853">
    <property type="entry name" value="GH"/>
</dbReference>
<evidence type="ECO:0000259" key="6">
    <source>
        <dbReference type="PROSITE" id="PS51764"/>
    </source>
</evidence>
<dbReference type="Gene3D" id="3.20.20.80">
    <property type="entry name" value="Glycosidases"/>
    <property type="match status" value="1"/>
</dbReference>
<name>A0A401V4A8_9CELL</name>
<dbReference type="PROSITE" id="PS51764">
    <property type="entry name" value="GH26"/>
    <property type="match status" value="1"/>
</dbReference>
<evidence type="ECO:0000256" key="1">
    <source>
        <dbReference type="ARBA" id="ARBA00007754"/>
    </source>
</evidence>
<dbReference type="AlphaFoldDB" id="A0A401V4A8"/>
<organism evidence="7 8">
    <name type="scientific">Cellulomonas algicola</name>
    <dbReference type="NCBI Taxonomy" id="2071633"/>
    <lineage>
        <taxon>Bacteria</taxon>
        <taxon>Bacillati</taxon>
        <taxon>Actinomycetota</taxon>
        <taxon>Actinomycetes</taxon>
        <taxon>Micrococcales</taxon>
        <taxon>Cellulomonadaceae</taxon>
        <taxon>Cellulomonas</taxon>
    </lineage>
</organism>
<feature type="active site" description="Proton donor" evidence="4">
    <location>
        <position position="297"/>
    </location>
</feature>
<dbReference type="EMBL" id="BHYL01000338">
    <property type="protein sequence ID" value="GCD21753.1"/>
    <property type="molecule type" value="Genomic_DNA"/>
</dbReference>
<dbReference type="RefSeq" id="WP_124344278.1">
    <property type="nucleotide sequence ID" value="NZ_BHYL01000338.1"/>
</dbReference>
<gene>
    <name evidence="7" type="ORF">CTKZ_33150</name>
</gene>
<evidence type="ECO:0000313" key="8">
    <source>
        <dbReference type="Proteomes" id="UP000288246"/>
    </source>
</evidence>
<evidence type="ECO:0000256" key="3">
    <source>
        <dbReference type="ARBA" id="ARBA00023295"/>
    </source>
</evidence>
<evidence type="ECO:0000313" key="7">
    <source>
        <dbReference type="EMBL" id="GCD21753.1"/>
    </source>
</evidence>
<reference evidence="7 8" key="1">
    <citation type="submission" date="2018-11" db="EMBL/GenBank/DDBJ databases">
        <title>Draft genome sequence of Cellulomonas takizawaensis strain TKZ-21.</title>
        <authorList>
            <person name="Yamamura H."/>
            <person name="Hayashi T."/>
            <person name="Hamada M."/>
            <person name="Serisawa Y."/>
            <person name="Matsuyama K."/>
            <person name="Nakagawa Y."/>
            <person name="Otoguro M."/>
            <person name="Yanagida F."/>
            <person name="Hayakawa M."/>
        </authorList>
    </citation>
    <scope>NUCLEOTIDE SEQUENCE [LARGE SCALE GENOMIC DNA]</scope>
    <source>
        <strain evidence="7 8">TKZ-21</strain>
    </source>
</reference>
<keyword evidence="3 4" id="KW-0326">Glycosidase</keyword>
<dbReference type="PANTHER" id="PTHR40079:SF4">
    <property type="entry name" value="GH26 DOMAIN-CONTAINING PROTEIN-RELATED"/>
    <property type="match status" value="1"/>
</dbReference>
<keyword evidence="8" id="KW-1185">Reference proteome</keyword>
<keyword evidence="5" id="KW-0175">Coiled coil</keyword>
<feature type="active site" description="Nucleophile" evidence="4">
    <location>
        <position position="414"/>
    </location>
</feature>
<evidence type="ECO:0000256" key="2">
    <source>
        <dbReference type="ARBA" id="ARBA00022801"/>
    </source>
</evidence>
<dbReference type="GO" id="GO:0006080">
    <property type="term" value="P:substituted mannan metabolic process"/>
    <property type="evidence" value="ECO:0007669"/>
    <property type="project" value="InterPro"/>
</dbReference>
<dbReference type="GO" id="GO:0016985">
    <property type="term" value="F:mannan endo-1,4-beta-mannosidase activity"/>
    <property type="evidence" value="ECO:0007669"/>
    <property type="project" value="InterPro"/>
</dbReference>
<keyword evidence="2 4" id="KW-0378">Hydrolase</keyword>
<dbReference type="Proteomes" id="UP000288246">
    <property type="component" value="Unassembled WGS sequence"/>
</dbReference>
<accession>A0A401V4A8</accession>
<dbReference type="OrthoDB" id="9816550at2"/>
<proteinExistence type="inferred from homology"/>
<feature type="coiled-coil region" evidence="5">
    <location>
        <begin position="51"/>
        <end position="115"/>
    </location>
</feature>